<name>G4CMX4_9NEIS</name>
<organism evidence="1 2">
    <name type="scientific">Neisseria wadsworthii 9715</name>
    <dbReference type="NCBI Taxonomy" id="1030841"/>
    <lineage>
        <taxon>Bacteria</taxon>
        <taxon>Pseudomonadati</taxon>
        <taxon>Pseudomonadota</taxon>
        <taxon>Betaproteobacteria</taxon>
        <taxon>Neisseriales</taxon>
        <taxon>Neisseriaceae</taxon>
        <taxon>Neisseria</taxon>
    </lineage>
</organism>
<comment type="caution">
    <text evidence="1">The sequence shown here is derived from an EMBL/GenBank/DDBJ whole genome shotgun (WGS) entry which is preliminary data.</text>
</comment>
<dbReference type="HOGENOM" id="CLU_2118016_0_0_4"/>
<proteinExistence type="predicted"/>
<gene>
    <name evidence="1" type="ORF">HMPREF9370_0433</name>
</gene>
<evidence type="ECO:0000313" key="2">
    <source>
        <dbReference type="Proteomes" id="UP000005336"/>
    </source>
</evidence>
<sequence>MIKYFMNKFVYKNSSLASQHWEFCNKEKLPFITINSLDKYYSEIFYDITDITNNLEEISESVKEIFSFYNKFFCMPGYITEKYNDQYYYFEFPVQKDHAEFIANQLFDYLHNQISP</sequence>
<dbReference type="AlphaFoldDB" id="G4CMX4"/>
<dbReference type="EMBL" id="AGAZ01000015">
    <property type="protein sequence ID" value="EGZ50942.1"/>
    <property type="molecule type" value="Genomic_DNA"/>
</dbReference>
<dbReference type="PATRIC" id="fig|1030841.3.peg.431"/>
<reference evidence="1 2" key="1">
    <citation type="submission" date="2011-06" db="EMBL/GenBank/DDBJ databases">
        <authorList>
            <person name="Muzny D."/>
            <person name="Qin X."/>
            <person name="Deng J."/>
            <person name="Jiang H."/>
            <person name="Liu Y."/>
            <person name="Qu J."/>
            <person name="Song X.-Z."/>
            <person name="Zhang L."/>
            <person name="Thornton R."/>
            <person name="Coyle M."/>
            <person name="Francisco L."/>
            <person name="Jackson L."/>
            <person name="Javaid M."/>
            <person name="Korchina V."/>
            <person name="Kovar C."/>
            <person name="Mata R."/>
            <person name="Mathew T."/>
            <person name="Ngo R."/>
            <person name="Nguyen L."/>
            <person name="Nguyen N."/>
            <person name="Okwuonu G."/>
            <person name="Ongeri F."/>
            <person name="Pham C."/>
            <person name="Simmons D."/>
            <person name="Wilczek-Boney K."/>
            <person name="Hale W."/>
            <person name="Jakkamsetti A."/>
            <person name="Pham P."/>
            <person name="Ruth R."/>
            <person name="San Lucas F."/>
            <person name="Warren J."/>
            <person name="Zhang J."/>
            <person name="Zhao Z."/>
            <person name="Zhou C."/>
            <person name="Zhu D."/>
            <person name="Lee S."/>
            <person name="Bess C."/>
            <person name="Blankenburg K."/>
            <person name="Forbes L."/>
            <person name="Fu Q."/>
            <person name="Gubbala S."/>
            <person name="Hirani K."/>
            <person name="Jayaseelan J.C."/>
            <person name="Lara F."/>
            <person name="Munidasa M."/>
            <person name="Palculict T."/>
            <person name="Patil S."/>
            <person name="Pu L.-L."/>
            <person name="Saada N."/>
            <person name="Tang L."/>
            <person name="Weissenberger G."/>
            <person name="Zhu Y."/>
            <person name="Hemphill L."/>
            <person name="Shang Y."/>
            <person name="Youmans B."/>
            <person name="Ayvaz T."/>
            <person name="Ross M."/>
            <person name="Santibanez J."/>
            <person name="Aqrawi P."/>
            <person name="Gross S."/>
            <person name="Joshi V."/>
            <person name="Fowler G."/>
            <person name="Nazareth L."/>
            <person name="Reid J."/>
            <person name="Worley K."/>
            <person name="Petrosino J."/>
            <person name="Highlander S."/>
            <person name="Gibbs R."/>
        </authorList>
    </citation>
    <scope>NUCLEOTIDE SEQUENCE [LARGE SCALE GENOMIC DNA]</scope>
    <source>
        <strain evidence="1 2">9715</strain>
    </source>
</reference>
<protein>
    <submittedName>
        <fullName evidence="1">Uncharacterized protein</fullName>
    </submittedName>
</protein>
<dbReference type="Proteomes" id="UP000005336">
    <property type="component" value="Unassembled WGS sequence"/>
</dbReference>
<evidence type="ECO:0000313" key="1">
    <source>
        <dbReference type="EMBL" id="EGZ50942.1"/>
    </source>
</evidence>
<accession>G4CMX4</accession>
<keyword evidence="2" id="KW-1185">Reference proteome</keyword>